<dbReference type="EMBL" id="QRGR01000008">
    <property type="protein sequence ID" value="RDV15574.1"/>
    <property type="molecule type" value="Genomic_DNA"/>
</dbReference>
<dbReference type="OrthoDB" id="1132160at2"/>
<feature type="transmembrane region" description="Helical" evidence="1">
    <location>
        <begin position="75"/>
        <end position="93"/>
    </location>
</feature>
<gene>
    <name evidence="2" type="ORF">DXT99_08795</name>
</gene>
<keyword evidence="1" id="KW-0812">Transmembrane</keyword>
<evidence type="ECO:0000256" key="1">
    <source>
        <dbReference type="SAM" id="Phobius"/>
    </source>
</evidence>
<evidence type="ECO:0008006" key="4">
    <source>
        <dbReference type="Google" id="ProtNLM"/>
    </source>
</evidence>
<sequence>MNSSFGIRHILQFILFVALQILLMDNLVLFSTGFCFIYIAFLLFLPIDMNRVWLLFLGFLTGFTVDMFYDTMGIHAAASVLLAFLRPHVLNLLTPRDGYDASDSVNIHVMGWRWFLAYCFTLTLFHHAAVFFLETINFQTALYTLGKILASTLFTTIVMIILQLLFFSPKRERIDYR</sequence>
<dbReference type="AlphaFoldDB" id="A0A3D8LE68"/>
<name>A0A3D8LE68_9BACT</name>
<feature type="transmembrane region" description="Helical" evidence="1">
    <location>
        <begin position="114"/>
        <end position="133"/>
    </location>
</feature>
<keyword evidence="3" id="KW-1185">Reference proteome</keyword>
<comment type="caution">
    <text evidence="2">The sequence shown here is derived from an EMBL/GenBank/DDBJ whole genome shotgun (WGS) entry which is preliminary data.</text>
</comment>
<protein>
    <recommendedName>
        <fullName evidence="4">Rod shape-determining protein MreD</fullName>
    </recommendedName>
</protein>
<dbReference type="RefSeq" id="WP_115565169.1">
    <property type="nucleotide sequence ID" value="NZ_QRGR01000008.1"/>
</dbReference>
<feature type="transmembrane region" description="Helical" evidence="1">
    <location>
        <begin position="12"/>
        <end position="45"/>
    </location>
</feature>
<organism evidence="2 3">
    <name type="scientific">Pontibacter diazotrophicus</name>
    <dbReference type="NCBI Taxonomy" id="1400979"/>
    <lineage>
        <taxon>Bacteria</taxon>
        <taxon>Pseudomonadati</taxon>
        <taxon>Bacteroidota</taxon>
        <taxon>Cytophagia</taxon>
        <taxon>Cytophagales</taxon>
        <taxon>Hymenobacteraceae</taxon>
        <taxon>Pontibacter</taxon>
    </lineage>
</organism>
<feature type="transmembrane region" description="Helical" evidence="1">
    <location>
        <begin position="52"/>
        <end position="69"/>
    </location>
</feature>
<reference evidence="3" key="1">
    <citation type="submission" date="2018-08" db="EMBL/GenBank/DDBJ databases">
        <authorList>
            <person name="Liu Z.-W."/>
            <person name="Du Z.-J."/>
        </authorList>
    </citation>
    <scope>NUCLEOTIDE SEQUENCE [LARGE SCALE GENOMIC DNA]</scope>
    <source>
        <strain evidence="3">H4X</strain>
    </source>
</reference>
<evidence type="ECO:0000313" key="2">
    <source>
        <dbReference type="EMBL" id="RDV15574.1"/>
    </source>
</evidence>
<keyword evidence="1" id="KW-1133">Transmembrane helix</keyword>
<dbReference type="Proteomes" id="UP000256708">
    <property type="component" value="Unassembled WGS sequence"/>
</dbReference>
<feature type="transmembrane region" description="Helical" evidence="1">
    <location>
        <begin position="145"/>
        <end position="167"/>
    </location>
</feature>
<accession>A0A3D8LE68</accession>
<evidence type="ECO:0000313" key="3">
    <source>
        <dbReference type="Proteomes" id="UP000256708"/>
    </source>
</evidence>
<proteinExistence type="predicted"/>
<keyword evidence="1" id="KW-0472">Membrane</keyword>